<dbReference type="SMART" id="SM00342">
    <property type="entry name" value="HTH_ARAC"/>
    <property type="match status" value="1"/>
</dbReference>
<dbReference type="Pfam" id="PF12852">
    <property type="entry name" value="Cupin_6"/>
    <property type="match status" value="1"/>
</dbReference>
<dbReference type="AlphaFoldDB" id="A0A916UB00"/>
<dbReference type="Gene3D" id="1.10.10.60">
    <property type="entry name" value="Homeodomain-like"/>
    <property type="match status" value="2"/>
</dbReference>
<keyword evidence="2" id="KW-0238">DNA-binding</keyword>
<dbReference type="GO" id="GO:0043565">
    <property type="term" value="F:sequence-specific DNA binding"/>
    <property type="evidence" value="ECO:0007669"/>
    <property type="project" value="InterPro"/>
</dbReference>
<dbReference type="PANTHER" id="PTHR46796">
    <property type="entry name" value="HTH-TYPE TRANSCRIPTIONAL ACTIVATOR RHAS-RELATED"/>
    <property type="match status" value="1"/>
</dbReference>
<dbReference type="RefSeq" id="WP_188565006.1">
    <property type="nucleotide sequence ID" value="NZ_BMED01000001.1"/>
</dbReference>
<dbReference type="EMBL" id="BMED01000001">
    <property type="protein sequence ID" value="GGC66416.1"/>
    <property type="molecule type" value="Genomic_DNA"/>
</dbReference>
<feature type="compositionally biased region" description="Basic and acidic residues" evidence="4">
    <location>
        <begin position="308"/>
        <end position="318"/>
    </location>
</feature>
<dbReference type="PANTHER" id="PTHR46796:SF7">
    <property type="entry name" value="ARAC FAMILY TRANSCRIPTIONAL REGULATOR"/>
    <property type="match status" value="1"/>
</dbReference>
<keyword evidence="7" id="KW-1185">Reference proteome</keyword>
<comment type="caution">
    <text evidence="6">The sequence shown here is derived from an EMBL/GenBank/DDBJ whole genome shotgun (WGS) entry which is preliminary data.</text>
</comment>
<evidence type="ECO:0000313" key="6">
    <source>
        <dbReference type="EMBL" id="GGC66416.1"/>
    </source>
</evidence>
<proteinExistence type="predicted"/>
<dbReference type="PRINTS" id="PR00032">
    <property type="entry name" value="HTHARAC"/>
</dbReference>
<protein>
    <submittedName>
        <fullName evidence="6">AraC family transcriptional regulator</fullName>
    </submittedName>
</protein>
<keyword evidence="3" id="KW-0804">Transcription</keyword>
<accession>A0A916UB00</accession>
<organism evidence="6 7">
    <name type="scientific">Undibacterium terreum</name>
    <dbReference type="NCBI Taxonomy" id="1224302"/>
    <lineage>
        <taxon>Bacteria</taxon>
        <taxon>Pseudomonadati</taxon>
        <taxon>Pseudomonadota</taxon>
        <taxon>Betaproteobacteria</taxon>
        <taxon>Burkholderiales</taxon>
        <taxon>Oxalobacteraceae</taxon>
        <taxon>Undibacterium</taxon>
    </lineage>
</organism>
<dbReference type="Pfam" id="PF12833">
    <property type="entry name" value="HTH_18"/>
    <property type="match status" value="1"/>
</dbReference>
<evidence type="ECO:0000256" key="4">
    <source>
        <dbReference type="SAM" id="MobiDB-lite"/>
    </source>
</evidence>
<evidence type="ECO:0000313" key="7">
    <source>
        <dbReference type="Proteomes" id="UP000637423"/>
    </source>
</evidence>
<dbReference type="PROSITE" id="PS01124">
    <property type="entry name" value="HTH_ARAC_FAMILY_2"/>
    <property type="match status" value="1"/>
</dbReference>
<dbReference type="InterPro" id="IPR018060">
    <property type="entry name" value="HTH_AraC"/>
</dbReference>
<dbReference type="InterPro" id="IPR050204">
    <property type="entry name" value="AraC_XylS_family_regulators"/>
</dbReference>
<dbReference type="InterPro" id="IPR032783">
    <property type="entry name" value="AraC_lig"/>
</dbReference>
<feature type="region of interest" description="Disordered" evidence="4">
    <location>
        <begin position="299"/>
        <end position="318"/>
    </location>
</feature>
<dbReference type="SUPFAM" id="SSF46689">
    <property type="entry name" value="Homeodomain-like"/>
    <property type="match status" value="2"/>
</dbReference>
<keyword evidence="1" id="KW-0805">Transcription regulation</keyword>
<evidence type="ECO:0000256" key="3">
    <source>
        <dbReference type="ARBA" id="ARBA00023163"/>
    </source>
</evidence>
<evidence type="ECO:0000256" key="2">
    <source>
        <dbReference type="ARBA" id="ARBA00023125"/>
    </source>
</evidence>
<dbReference type="InterPro" id="IPR020449">
    <property type="entry name" value="Tscrpt_reg_AraC-type_HTH"/>
</dbReference>
<reference evidence="6" key="2">
    <citation type="submission" date="2020-09" db="EMBL/GenBank/DDBJ databases">
        <authorList>
            <person name="Sun Q."/>
            <person name="Zhou Y."/>
        </authorList>
    </citation>
    <scope>NUCLEOTIDE SEQUENCE</scope>
    <source>
        <strain evidence="6">CGMCC 1.10998</strain>
    </source>
</reference>
<reference evidence="6" key="1">
    <citation type="journal article" date="2014" name="Int. J. Syst. Evol. Microbiol.">
        <title>Complete genome sequence of Corynebacterium casei LMG S-19264T (=DSM 44701T), isolated from a smear-ripened cheese.</title>
        <authorList>
            <consortium name="US DOE Joint Genome Institute (JGI-PGF)"/>
            <person name="Walter F."/>
            <person name="Albersmeier A."/>
            <person name="Kalinowski J."/>
            <person name="Ruckert C."/>
        </authorList>
    </citation>
    <scope>NUCLEOTIDE SEQUENCE</scope>
    <source>
        <strain evidence="6">CGMCC 1.10998</strain>
    </source>
</reference>
<dbReference type="GO" id="GO:0003700">
    <property type="term" value="F:DNA-binding transcription factor activity"/>
    <property type="evidence" value="ECO:0007669"/>
    <property type="project" value="InterPro"/>
</dbReference>
<sequence>MDPLSDVLSLLNARGVLSARLAVGGEWCLQFPGYKGLKFNTLAEGSCWLAMEGSGQPVQLRAGDCYLLTDGRPYKLASDLALPVVDARELYARVVNRAVQYGDNPDTLLIGGKFSLDAANAAFFLDSLPPLIHIPAGSDQADVLLWVLKRLAAEQLGDAIGTSTMAEHLAHIMLVQTLRAYLASDTRALSGWMAALADAKIGAALGLMHGAPTQRWTLAELASSVGMSRSAFALRFKNLVGTSPLDYLLRWRMRLAGQSLANSKASVSSIGLSFGYESESAFSNAFKRVMGLPPREYRSGLTASEPAANEHTDLAQQD</sequence>
<name>A0A916UB00_9BURK</name>
<evidence type="ECO:0000259" key="5">
    <source>
        <dbReference type="PROSITE" id="PS01124"/>
    </source>
</evidence>
<gene>
    <name evidence="6" type="ORF">GCM10011396_11850</name>
</gene>
<dbReference type="Proteomes" id="UP000637423">
    <property type="component" value="Unassembled WGS sequence"/>
</dbReference>
<feature type="domain" description="HTH araC/xylS-type" evidence="5">
    <location>
        <begin position="202"/>
        <end position="300"/>
    </location>
</feature>
<dbReference type="InterPro" id="IPR009057">
    <property type="entry name" value="Homeodomain-like_sf"/>
</dbReference>
<evidence type="ECO:0000256" key="1">
    <source>
        <dbReference type="ARBA" id="ARBA00023015"/>
    </source>
</evidence>